<sequence>MDSSSAHQITRVRNSTKSVEIKRSNLRSSAITPLRAANTTISKDLRGIAMEVDQAASDHAQSTSNSLFVLHSHHDDNNMLSSISDH</sequence>
<organism evidence="2 3">
    <name type="scientific">Coffea canephora</name>
    <name type="common">Robusta coffee</name>
    <dbReference type="NCBI Taxonomy" id="49390"/>
    <lineage>
        <taxon>Eukaryota</taxon>
        <taxon>Viridiplantae</taxon>
        <taxon>Streptophyta</taxon>
        <taxon>Embryophyta</taxon>
        <taxon>Tracheophyta</taxon>
        <taxon>Spermatophyta</taxon>
        <taxon>Magnoliopsida</taxon>
        <taxon>eudicotyledons</taxon>
        <taxon>Gunneridae</taxon>
        <taxon>Pentapetalae</taxon>
        <taxon>asterids</taxon>
        <taxon>lamiids</taxon>
        <taxon>Gentianales</taxon>
        <taxon>Rubiaceae</taxon>
        <taxon>Ixoroideae</taxon>
        <taxon>Gardenieae complex</taxon>
        <taxon>Bertiereae - Coffeeae clade</taxon>
        <taxon>Coffeeae</taxon>
        <taxon>Coffea</taxon>
    </lineage>
</organism>
<dbReference type="Gramene" id="CDP07126">
    <property type="protein sequence ID" value="CDP07126"/>
    <property type="gene ID" value="GSCOC_T00024251001"/>
</dbReference>
<feature type="compositionally biased region" description="Polar residues" evidence="1">
    <location>
        <begin position="1"/>
        <end position="18"/>
    </location>
</feature>
<dbReference type="EMBL" id="HG739108">
    <property type="protein sequence ID" value="CDP07126.1"/>
    <property type="molecule type" value="Genomic_DNA"/>
</dbReference>
<evidence type="ECO:0000313" key="3">
    <source>
        <dbReference type="Proteomes" id="UP000295252"/>
    </source>
</evidence>
<accession>A0A068UF58</accession>
<reference evidence="3" key="1">
    <citation type="journal article" date="2014" name="Science">
        <title>The coffee genome provides insight into the convergent evolution of caffeine biosynthesis.</title>
        <authorList>
            <person name="Denoeud F."/>
            <person name="Carretero-Paulet L."/>
            <person name="Dereeper A."/>
            <person name="Droc G."/>
            <person name="Guyot R."/>
            <person name="Pietrella M."/>
            <person name="Zheng C."/>
            <person name="Alberti A."/>
            <person name="Anthony F."/>
            <person name="Aprea G."/>
            <person name="Aury J.M."/>
            <person name="Bento P."/>
            <person name="Bernard M."/>
            <person name="Bocs S."/>
            <person name="Campa C."/>
            <person name="Cenci A."/>
            <person name="Combes M.C."/>
            <person name="Crouzillat D."/>
            <person name="Da Silva C."/>
            <person name="Daddiego L."/>
            <person name="De Bellis F."/>
            <person name="Dussert S."/>
            <person name="Garsmeur O."/>
            <person name="Gayraud T."/>
            <person name="Guignon V."/>
            <person name="Jahn K."/>
            <person name="Jamilloux V."/>
            <person name="Joet T."/>
            <person name="Labadie K."/>
            <person name="Lan T."/>
            <person name="Leclercq J."/>
            <person name="Lepelley M."/>
            <person name="Leroy T."/>
            <person name="Li L.T."/>
            <person name="Librado P."/>
            <person name="Lopez L."/>
            <person name="Munoz A."/>
            <person name="Noel B."/>
            <person name="Pallavicini A."/>
            <person name="Perrotta G."/>
            <person name="Poncet V."/>
            <person name="Pot D."/>
            <person name="Priyono X."/>
            <person name="Rigoreau M."/>
            <person name="Rouard M."/>
            <person name="Rozas J."/>
            <person name="Tranchant-Dubreuil C."/>
            <person name="VanBuren R."/>
            <person name="Zhang Q."/>
            <person name="Andrade A.C."/>
            <person name="Argout X."/>
            <person name="Bertrand B."/>
            <person name="de Kochko A."/>
            <person name="Graziosi G."/>
            <person name="Henry R.J."/>
            <person name="Jayarama X."/>
            <person name="Ming R."/>
            <person name="Nagai C."/>
            <person name="Rounsley S."/>
            <person name="Sankoff D."/>
            <person name="Giuliano G."/>
            <person name="Albert V.A."/>
            <person name="Wincker P."/>
            <person name="Lashermes P."/>
        </authorList>
    </citation>
    <scope>NUCLEOTIDE SEQUENCE [LARGE SCALE GENOMIC DNA]</scope>
    <source>
        <strain evidence="3">cv. DH200-94</strain>
    </source>
</reference>
<feature type="region of interest" description="Disordered" evidence="1">
    <location>
        <begin position="1"/>
        <end position="21"/>
    </location>
</feature>
<dbReference type="AlphaFoldDB" id="A0A068UF58"/>
<keyword evidence="3" id="KW-1185">Reference proteome</keyword>
<name>A0A068UF58_COFCA</name>
<evidence type="ECO:0000313" key="2">
    <source>
        <dbReference type="EMBL" id="CDP07126.1"/>
    </source>
</evidence>
<evidence type="ECO:0000256" key="1">
    <source>
        <dbReference type="SAM" id="MobiDB-lite"/>
    </source>
</evidence>
<protein>
    <submittedName>
        <fullName evidence="2">Uncharacterized protein</fullName>
    </submittedName>
</protein>
<proteinExistence type="predicted"/>
<dbReference type="Proteomes" id="UP000295252">
    <property type="component" value="Chromosome I"/>
</dbReference>
<dbReference type="InParanoid" id="A0A068UF58"/>
<gene>
    <name evidence="2" type="ORF">GSCOC_T00024251001</name>
</gene>